<evidence type="ECO:0000313" key="3">
    <source>
        <dbReference type="EMBL" id="SEG69826.1"/>
    </source>
</evidence>
<evidence type="ECO:0000313" key="4">
    <source>
        <dbReference type="Proteomes" id="UP000236743"/>
    </source>
</evidence>
<gene>
    <name evidence="3" type="ORF">SAMN04488115_109184</name>
</gene>
<dbReference type="PANTHER" id="PTHR11091">
    <property type="entry name" value="OXIDOREDUCTASE-RELATED"/>
    <property type="match status" value="1"/>
</dbReference>
<keyword evidence="4" id="KW-1185">Reference proteome</keyword>
<dbReference type="Gene3D" id="1.10.1530.10">
    <property type="match status" value="1"/>
</dbReference>
<dbReference type="EMBL" id="FNUY01000009">
    <property type="protein sequence ID" value="SEG69826.1"/>
    <property type="molecule type" value="Genomic_DNA"/>
</dbReference>
<sequence length="334" mass="35223">MDLSAEEVRRVCTTALLRAGVPDAYARLQVDLLLEAELRGRPSHGVLRLARIVERIRNQVTNPSTTGEHIWEGQALLAVDGQAGLGPVVACAALDAIEERARSTGIAIAAISNNNHLGMMAWYAERTASRGSTLLALSTSEALVHAWGGRRAMVGTNPIAIGVPAVPRPFVIDMATSLVSMGQIHDHARRDEAIPPSWALDRDGNPTSDPHAARDGAIAPFGEAKGYALGLAFEILVASLTASAIGRDVRGTLDATEICNKGDVFIVIHASASGAMARGIGAYLDAIRADIPADGFRSVAIPGDRSRSVREARLRDGVPVTDAVWTEIVALAEA</sequence>
<dbReference type="Gene3D" id="3.30.1370.60">
    <property type="entry name" value="Hypothetical oxidoreductase yiak, domain 2"/>
    <property type="match status" value="1"/>
</dbReference>
<dbReference type="InterPro" id="IPR036111">
    <property type="entry name" value="Mal/L-sulfo/L-lacto_DH-like_sf"/>
</dbReference>
<protein>
    <submittedName>
        <fullName evidence="3">Malate/lactate/ureidoglycolate dehydrogenase, LDH2 family</fullName>
    </submittedName>
</protein>
<proteinExistence type="inferred from homology"/>
<dbReference type="SUPFAM" id="SSF89733">
    <property type="entry name" value="L-sulfolactate dehydrogenase-like"/>
    <property type="match status" value="1"/>
</dbReference>
<dbReference type="OrthoDB" id="9811519at2"/>
<dbReference type="InterPro" id="IPR043144">
    <property type="entry name" value="Mal/L-sulf/L-lact_DH-like_ah"/>
</dbReference>
<keyword evidence="2" id="KW-0560">Oxidoreductase</keyword>
<evidence type="ECO:0000256" key="2">
    <source>
        <dbReference type="ARBA" id="ARBA00023002"/>
    </source>
</evidence>
<dbReference type="InterPro" id="IPR043143">
    <property type="entry name" value="Mal/L-sulf/L-lact_DH-like_NADP"/>
</dbReference>
<dbReference type="RefSeq" id="WP_103874429.1">
    <property type="nucleotide sequence ID" value="NZ_FNUY01000009.1"/>
</dbReference>
<accession>A0A1H6CBQ2</accession>
<comment type="similarity">
    <text evidence="1">Belongs to the LDH2/MDH2 oxidoreductase family.</text>
</comment>
<evidence type="ECO:0000256" key="1">
    <source>
        <dbReference type="ARBA" id="ARBA00006056"/>
    </source>
</evidence>
<organism evidence="3 4">
    <name type="scientific">Bosea lathyri</name>
    <dbReference type="NCBI Taxonomy" id="1036778"/>
    <lineage>
        <taxon>Bacteria</taxon>
        <taxon>Pseudomonadati</taxon>
        <taxon>Pseudomonadota</taxon>
        <taxon>Alphaproteobacteria</taxon>
        <taxon>Hyphomicrobiales</taxon>
        <taxon>Boseaceae</taxon>
        <taxon>Bosea</taxon>
    </lineage>
</organism>
<dbReference type="InterPro" id="IPR003767">
    <property type="entry name" value="Malate/L-lactate_DH-like"/>
</dbReference>
<dbReference type="AlphaFoldDB" id="A0A1H6CBQ2"/>
<reference evidence="3 4" key="1">
    <citation type="submission" date="2016-10" db="EMBL/GenBank/DDBJ databases">
        <authorList>
            <person name="de Groot N.N."/>
        </authorList>
    </citation>
    <scope>NUCLEOTIDE SEQUENCE [LARGE SCALE GENOMIC DNA]</scope>
    <source>
        <strain evidence="3 4">DSM 26656</strain>
    </source>
</reference>
<dbReference type="Proteomes" id="UP000236743">
    <property type="component" value="Unassembled WGS sequence"/>
</dbReference>
<dbReference type="GO" id="GO:0016491">
    <property type="term" value="F:oxidoreductase activity"/>
    <property type="evidence" value="ECO:0007669"/>
    <property type="project" value="UniProtKB-KW"/>
</dbReference>
<dbReference type="Pfam" id="PF02615">
    <property type="entry name" value="Ldh_2"/>
    <property type="match status" value="1"/>
</dbReference>
<dbReference type="Gene3D" id="3.30.60.50">
    <property type="entry name" value="Hypothetical oxidoreductase yiak, domain 3"/>
    <property type="match status" value="1"/>
</dbReference>
<dbReference type="PANTHER" id="PTHR11091:SF0">
    <property type="entry name" value="MALATE DEHYDROGENASE"/>
    <property type="match status" value="1"/>
</dbReference>
<name>A0A1H6CBQ2_9HYPH</name>